<feature type="region of interest" description="Disordered" evidence="1">
    <location>
        <begin position="1"/>
        <end position="51"/>
    </location>
</feature>
<geneLocation type="plasmid" evidence="2">
    <name>pSCL2</name>
</geneLocation>
<protein>
    <submittedName>
        <fullName evidence="2">Putative regulatory protein</fullName>
    </submittedName>
</protein>
<keyword evidence="2" id="KW-0614">Plasmid</keyword>
<evidence type="ECO:0000313" key="2">
    <source>
        <dbReference type="EMBL" id="AAQ93547.1"/>
    </source>
</evidence>
<sequence>MPCRIAYSGQAEASLRALPRPRRTQTDTAVRSTIARDPYGHGSTAPRPRERDYREAALPGAQAVVVYYVSAPAALTITAVRLISL</sequence>
<organism evidence="2">
    <name type="scientific">Streptomyces clavuligerus</name>
    <dbReference type="NCBI Taxonomy" id="1901"/>
    <lineage>
        <taxon>Bacteria</taxon>
        <taxon>Bacillati</taxon>
        <taxon>Actinomycetota</taxon>
        <taxon>Actinomycetes</taxon>
        <taxon>Kitasatosporales</taxon>
        <taxon>Streptomycetaceae</taxon>
        <taxon>Streptomyces</taxon>
    </lineage>
</organism>
<accession>Q6TMS6</accession>
<accession>B5GQZ4</accession>
<evidence type="ECO:0000256" key="1">
    <source>
        <dbReference type="SAM" id="MobiDB-lite"/>
    </source>
</evidence>
<proteinExistence type="predicted"/>
<dbReference type="AlphaFoldDB" id="Q6TMS6"/>
<reference evidence="2" key="1">
    <citation type="submission" date="2003-09" db="EMBL/GenBank/DDBJ databases">
        <title>Characterization of pSCL2, a giant linear plasmid in Streptomyces clavuligerus.</title>
        <authorList>
            <person name="Wu W."/>
            <person name="Roy K.L."/>
        </authorList>
    </citation>
    <scope>NUCLEOTIDE SEQUENCE</scope>
    <source>
        <plasmid evidence="2">pSCL2</plasmid>
    </source>
</reference>
<name>Q6TMS6_STRCL</name>
<gene>
    <name evidence="2" type="ORF">pSCL2.5.424.7</name>
</gene>
<dbReference type="EMBL" id="AY392415">
    <property type="protein sequence ID" value="AAQ93547.1"/>
    <property type="molecule type" value="Genomic_DNA"/>
</dbReference>
<dbReference type="RefSeq" id="WP_003954209.1">
    <property type="nucleotide sequence ID" value="NZ_CM001017.1"/>
</dbReference>